<organism evidence="5 6">
    <name type="scientific">Litomosoides sigmodontis</name>
    <name type="common">Filarial nematode worm</name>
    <dbReference type="NCBI Taxonomy" id="42156"/>
    <lineage>
        <taxon>Eukaryota</taxon>
        <taxon>Metazoa</taxon>
        <taxon>Ecdysozoa</taxon>
        <taxon>Nematoda</taxon>
        <taxon>Chromadorea</taxon>
        <taxon>Rhabditida</taxon>
        <taxon>Spirurina</taxon>
        <taxon>Spiruromorpha</taxon>
        <taxon>Filarioidea</taxon>
        <taxon>Onchocercidae</taxon>
        <taxon>Litomosoides</taxon>
    </lineage>
</organism>
<sequence>MLYQYFLGATLQFIFTAQILVSTQNVDRIQQLNSSSSPPPLPPPVPVKFGQKDAIHDTEHIKQHLKRKVDVSKILFSKDLEIFHYFQMHDLNKDGKIDGLELIKGITHLHAELSADTEKTISETDLEDVVSETLRKLDTDDDGYITYAEYRQTDRN</sequence>
<dbReference type="InterPro" id="IPR011992">
    <property type="entry name" value="EF-hand-dom_pair"/>
</dbReference>
<evidence type="ECO:0000313" key="6">
    <source>
        <dbReference type="Proteomes" id="UP000277928"/>
    </source>
</evidence>
<evidence type="ECO:0000256" key="2">
    <source>
        <dbReference type="ARBA" id="ARBA00022737"/>
    </source>
</evidence>
<dbReference type="STRING" id="42156.A0A3P6VCM3"/>
<dbReference type="PANTHER" id="PTHR23104:SF1">
    <property type="entry name" value="EF-HAND DOMAIN-CONTAINING PROTEIN"/>
    <property type="match status" value="1"/>
</dbReference>
<dbReference type="SUPFAM" id="SSF47473">
    <property type="entry name" value="EF-hand"/>
    <property type="match status" value="1"/>
</dbReference>
<dbReference type="InterPro" id="IPR018247">
    <property type="entry name" value="EF_Hand_1_Ca_BS"/>
</dbReference>
<dbReference type="InterPro" id="IPR052110">
    <property type="entry name" value="MCFD2-like"/>
</dbReference>
<evidence type="ECO:0000256" key="1">
    <source>
        <dbReference type="ARBA" id="ARBA00022729"/>
    </source>
</evidence>
<gene>
    <name evidence="5" type="ORF">NLS_LOCUS8282</name>
</gene>
<dbReference type="PANTHER" id="PTHR23104">
    <property type="entry name" value="MULTIPLE COAGULATION FACTOR DEFICIENCY PROTEIN 2 NEURAL STEM CELL DERIVED NEURONAL SURVIVAL PROTEIN"/>
    <property type="match status" value="1"/>
</dbReference>
<evidence type="ECO:0000259" key="4">
    <source>
        <dbReference type="PROSITE" id="PS50222"/>
    </source>
</evidence>
<feature type="domain" description="EF-hand" evidence="4">
    <location>
        <begin position="125"/>
        <end position="156"/>
    </location>
</feature>
<dbReference type="PROSITE" id="PS50222">
    <property type="entry name" value="EF_HAND_2"/>
    <property type="match status" value="2"/>
</dbReference>
<dbReference type="OrthoDB" id="289247at2759"/>
<dbReference type="EMBL" id="UYRX01001012">
    <property type="protein sequence ID" value="VDK87684.1"/>
    <property type="molecule type" value="Genomic_DNA"/>
</dbReference>
<reference evidence="5 6" key="1">
    <citation type="submission" date="2018-08" db="EMBL/GenBank/DDBJ databases">
        <authorList>
            <person name="Laetsch R D."/>
            <person name="Stevens L."/>
            <person name="Kumar S."/>
            <person name="Blaxter L. M."/>
        </authorList>
    </citation>
    <scope>NUCLEOTIDE SEQUENCE [LARGE SCALE GENOMIC DNA]</scope>
</reference>
<dbReference type="Pfam" id="PF13499">
    <property type="entry name" value="EF-hand_7"/>
    <property type="match status" value="1"/>
</dbReference>
<feature type="domain" description="EF-hand" evidence="4">
    <location>
        <begin position="77"/>
        <end position="112"/>
    </location>
</feature>
<keyword evidence="2" id="KW-0677">Repeat</keyword>
<dbReference type="Proteomes" id="UP000277928">
    <property type="component" value="Unassembled WGS sequence"/>
</dbReference>
<keyword evidence="6" id="KW-1185">Reference proteome</keyword>
<dbReference type="InterPro" id="IPR002048">
    <property type="entry name" value="EF_hand_dom"/>
</dbReference>
<dbReference type="GO" id="GO:0005509">
    <property type="term" value="F:calcium ion binding"/>
    <property type="evidence" value="ECO:0007669"/>
    <property type="project" value="InterPro"/>
</dbReference>
<accession>A0A3P6VCM3</accession>
<name>A0A3P6VCM3_LITSI</name>
<keyword evidence="1" id="KW-0732">Signal</keyword>
<protein>
    <recommendedName>
        <fullName evidence="4">EF-hand domain-containing protein</fullName>
    </recommendedName>
</protein>
<evidence type="ECO:0000313" key="5">
    <source>
        <dbReference type="EMBL" id="VDK87684.1"/>
    </source>
</evidence>
<dbReference type="Gene3D" id="1.10.238.10">
    <property type="entry name" value="EF-hand"/>
    <property type="match status" value="1"/>
</dbReference>
<evidence type="ECO:0000256" key="3">
    <source>
        <dbReference type="ARBA" id="ARBA00022837"/>
    </source>
</evidence>
<keyword evidence="3" id="KW-0106">Calcium</keyword>
<proteinExistence type="predicted"/>
<dbReference type="OMA" id="GRLDKNM"/>
<dbReference type="PROSITE" id="PS00018">
    <property type="entry name" value="EF_HAND_1"/>
    <property type="match status" value="2"/>
</dbReference>
<dbReference type="AlphaFoldDB" id="A0A3P6VCM3"/>